<dbReference type="EMBL" id="JAIQCV010000006">
    <property type="protein sequence ID" value="KAH1090007.1"/>
    <property type="molecule type" value="Genomic_DNA"/>
</dbReference>
<sequence>MDINIGSQYQRGYEHNPNLKIRARHSISAFDFNFSASSMSWVRKTYTGGSSTYTEHQIDTNFRGHMGYRRIDDLLLSMKTDEGEEQETTDVADVEESDLEPIWQCEPDGSNVALFFELEPVLMEPEPYESDDDSLDNAPDLDPQDRAYELSPHMINIDLSIEGGLNCKERERSREELRSVEQEKQFTHPLDIALPLLLLHLESLILQDNVSSSAWFMSYQETSFVTISQRLLSNPLRVRFHYGHPDVFDRLFHITRGGISKASKTINLSEDVFAGCYLATSQPLDFTSAAW</sequence>
<dbReference type="Pfam" id="PF02364">
    <property type="entry name" value="Glucan_synthase"/>
    <property type="match status" value="1"/>
</dbReference>
<protein>
    <recommendedName>
        <fullName evidence="1">Glycosyl transferase 48 domain-containing protein</fullName>
    </recommendedName>
</protein>
<organism evidence="2 3">
    <name type="scientific">Gossypium stocksii</name>
    <dbReference type="NCBI Taxonomy" id="47602"/>
    <lineage>
        <taxon>Eukaryota</taxon>
        <taxon>Viridiplantae</taxon>
        <taxon>Streptophyta</taxon>
        <taxon>Embryophyta</taxon>
        <taxon>Tracheophyta</taxon>
        <taxon>Spermatophyta</taxon>
        <taxon>Magnoliopsida</taxon>
        <taxon>eudicotyledons</taxon>
        <taxon>Gunneridae</taxon>
        <taxon>Pentapetalae</taxon>
        <taxon>rosids</taxon>
        <taxon>malvids</taxon>
        <taxon>Malvales</taxon>
        <taxon>Malvaceae</taxon>
        <taxon>Malvoideae</taxon>
        <taxon>Gossypium</taxon>
    </lineage>
</organism>
<proteinExistence type="predicted"/>
<dbReference type="AlphaFoldDB" id="A0A9D4A3W5"/>
<gene>
    <name evidence="2" type="ORF">J1N35_017264</name>
</gene>
<reference evidence="2 3" key="1">
    <citation type="journal article" date="2021" name="Plant Biotechnol. J.">
        <title>Multi-omics assisted identification of the key and species-specific regulatory components of drought-tolerant mechanisms in Gossypium stocksii.</title>
        <authorList>
            <person name="Yu D."/>
            <person name="Ke L."/>
            <person name="Zhang D."/>
            <person name="Wu Y."/>
            <person name="Sun Y."/>
            <person name="Mei J."/>
            <person name="Sun J."/>
            <person name="Sun Y."/>
        </authorList>
    </citation>
    <scope>NUCLEOTIDE SEQUENCE [LARGE SCALE GENOMIC DNA]</scope>
    <source>
        <strain evidence="3">cv. E1</strain>
        <tissue evidence="2">Leaf</tissue>
    </source>
</reference>
<dbReference type="Proteomes" id="UP000828251">
    <property type="component" value="Unassembled WGS sequence"/>
</dbReference>
<comment type="caution">
    <text evidence="2">The sequence shown here is derived from an EMBL/GenBank/DDBJ whole genome shotgun (WGS) entry which is preliminary data.</text>
</comment>
<evidence type="ECO:0000313" key="2">
    <source>
        <dbReference type="EMBL" id="KAH1090007.1"/>
    </source>
</evidence>
<dbReference type="PANTHER" id="PTHR12741:SF22">
    <property type="entry name" value="CALLOSE SYNTHASE 8-RELATED"/>
    <property type="match status" value="1"/>
</dbReference>
<keyword evidence="3" id="KW-1185">Reference proteome</keyword>
<accession>A0A9D4A3W5</accession>
<name>A0A9D4A3W5_9ROSI</name>
<dbReference type="GO" id="GO:0000148">
    <property type="term" value="C:1,3-beta-D-glucan synthase complex"/>
    <property type="evidence" value="ECO:0007669"/>
    <property type="project" value="InterPro"/>
</dbReference>
<dbReference type="GO" id="GO:0006075">
    <property type="term" value="P:(1-&gt;3)-beta-D-glucan biosynthetic process"/>
    <property type="evidence" value="ECO:0007669"/>
    <property type="project" value="InterPro"/>
</dbReference>
<feature type="domain" description="Glycosyl transferase 48" evidence="1">
    <location>
        <begin position="198"/>
        <end position="276"/>
    </location>
</feature>
<evidence type="ECO:0000313" key="3">
    <source>
        <dbReference type="Proteomes" id="UP000828251"/>
    </source>
</evidence>
<dbReference type="OrthoDB" id="1742801at2759"/>
<dbReference type="GO" id="GO:0005886">
    <property type="term" value="C:plasma membrane"/>
    <property type="evidence" value="ECO:0007669"/>
    <property type="project" value="TreeGrafter"/>
</dbReference>
<dbReference type="GO" id="GO:0003843">
    <property type="term" value="F:1,3-beta-D-glucan synthase activity"/>
    <property type="evidence" value="ECO:0007669"/>
    <property type="project" value="InterPro"/>
</dbReference>
<dbReference type="InterPro" id="IPR003440">
    <property type="entry name" value="Glyco_trans_48_dom"/>
</dbReference>
<dbReference type="PANTHER" id="PTHR12741">
    <property type="entry name" value="LYST-INTERACTING PROTEIN LIP5 DOPAMINE RESPONSIVE PROTEIN DRG-1"/>
    <property type="match status" value="1"/>
</dbReference>
<evidence type="ECO:0000259" key="1">
    <source>
        <dbReference type="Pfam" id="PF02364"/>
    </source>
</evidence>